<name>A0A8S1XR03_PAROT</name>
<gene>
    <name evidence="1" type="ORF">POCTA_138.1.T1290046</name>
</gene>
<keyword evidence="2" id="KW-1185">Reference proteome</keyword>
<dbReference type="EMBL" id="CAJJDP010000129">
    <property type="protein sequence ID" value="CAD8203098.1"/>
    <property type="molecule type" value="Genomic_DNA"/>
</dbReference>
<dbReference type="AlphaFoldDB" id="A0A8S1XR03"/>
<sequence>MHKEWRQKYRIIKQLQFVRNRNELINRNEDNTEQDLVINLYKPALRI</sequence>
<reference evidence="1" key="1">
    <citation type="submission" date="2021-01" db="EMBL/GenBank/DDBJ databases">
        <authorList>
            <consortium name="Genoscope - CEA"/>
            <person name="William W."/>
        </authorList>
    </citation>
    <scope>NUCLEOTIDE SEQUENCE</scope>
</reference>
<evidence type="ECO:0000313" key="1">
    <source>
        <dbReference type="EMBL" id="CAD8203098.1"/>
    </source>
</evidence>
<comment type="caution">
    <text evidence="1">The sequence shown here is derived from an EMBL/GenBank/DDBJ whole genome shotgun (WGS) entry which is preliminary data.</text>
</comment>
<proteinExistence type="predicted"/>
<accession>A0A8S1XR03</accession>
<protein>
    <submittedName>
        <fullName evidence="1">Uncharacterized protein</fullName>
    </submittedName>
</protein>
<organism evidence="1 2">
    <name type="scientific">Paramecium octaurelia</name>
    <dbReference type="NCBI Taxonomy" id="43137"/>
    <lineage>
        <taxon>Eukaryota</taxon>
        <taxon>Sar</taxon>
        <taxon>Alveolata</taxon>
        <taxon>Ciliophora</taxon>
        <taxon>Intramacronucleata</taxon>
        <taxon>Oligohymenophorea</taxon>
        <taxon>Peniculida</taxon>
        <taxon>Parameciidae</taxon>
        <taxon>Paramecium</taxon>
    </lineage>
</organism>
<dbReference type="Proteomes" id="UP000683925">
    <property type="component" value="Unassembled WGS sequence"/>
</dbReference>
<evidence type="ECO:0000313" key="2">
    <source>
        <dbReference type="Proteomes" id="UP000683925"/>
    </source>
</evidence>